<evidence type="ECO:0000259" key="14">
    <source>
        <dbReference type="Pfam" id="PF23487"/>
    </source>
</evidence>
<evidence type="ECO:0000259" key="11">
    <source>
        <dbReference type="Pfam" id="PF23039"/>
    </source>
</evidence>
<dbReference type="CTD" id="92293"/>
<comment type="similarity">
    <text evidence="2">Belongs to the TMEM132 family.</text>
</comment>
<evidence type="ECO:0000259" key="10">
    <source>
        <dbReference type="Pfam" id="PF16070"/>
    </source>
</evidence>
<evidence type="ECO:0000256" key="4">
    <source>
        <dbReference type="ARBA" id="ARBA00022989"/>
    </source>
</evidence>
<feature type="domain" description="Transmembrane protein TMEM132 C-terminal" evidence="9">
    <location>
        <begin position="1162"/>
        <end position="1247"/>
    </location>
</feature>
<feature type="compositionally biased region" description="Low complexity" evidence="6">
    <location>
        <begin position="161"/>
        <end position="187"/>
    </location>
</feature>
<dbReference type="KEGG" id="lve:103083767"/>
<evidence type="ECO:0000259" key="12">
    <source>
        <dbReference type="Pfam" id="PF23481"/>
    </source>
</evidence>
<keyword evidence="15" id="KW-1185">Reference proteome</keyword>
<feature type="domain" description="Transmembrane protein family 132 fourth" evidence="10">
    <location>
        <begin position="704"/>
        <end position="801"/>
    </location>
</feature>
<dbReference type="Pfam" id="PF23486">
    <property type="entry name" value="Ig_TMEM132_5th"/>
    <property type="match status" value="1"/>
</dbReference>
<sequence length="1369" mass="147385">MVTQDNTVIFFSEPAARGGAGPEWAGPSGRPWGRDGPRLPRRLEKSCPGQSASLRGIRRRSGVHPAGAGREHRLRSPAGRLAAGGGPGAWDSRRGPRAGPAPPAGGGRPELPGRKMRSEGAAPGWVAPLCRALSLVLAALLGRGKRTGAGASVAPALEKFPAVPRSPGGGSRRPAARGGAGPEWAGPSGRPWGRDGPRLPRRLEKSCPGQSASLRGIRRRSGVHPAGAGREHRLRSPAGRLAAGGGPGAWDSRRGPRAGPAPPAGGGRPELPGRKMRSEGAAPGWVAPLCRALSLVLAALLGRVIEGRGVTDNIQRFSSLPPYLPVTYHVLRAETSFLLKETNQDLTRNSSLQSRVESFFPYKARRPPILNASYGPFSVEKVVPPDLMSTPDLLGPTDKVSFNWKLKAHILRDKVSLSRPRVQVLFHVVGRDWDDAGPAQRLPCLRVFAFRETREVRGSCRLQGALGLCVAQLELPAAWFGPPTVVAGRKRSPEPPDGSPVELYYALQPGDERGDCAGGDVRKGNAIRPGKDGLEESTSHLQRIGAVGLYRAQDSAQLRELRLDGNVAVWLPSRPAKQGDVVTAYVTVASNSTVDLFILRAKVKKGVNILSTRTSEPRQWDIKPELGNGGKHATAALVCQRLAPGARNRSSSLFNEVVQMNFEIASFSSLSGSQPITWQVEYPRRGTTDIAVSDIFISQKDLVGIVPLAMDTEILNTAILTGKTVAMPIRVVSVEENSAVTDISESVECKSTDEEVIKVSDRCDYVFVNGKEMKGKVDTVVNFTYQHLSTPLHVTVWVPRLPLQIDVSDTELSQIKGWRVPIVATKRPARDSEDEEEDGRRGRGCALQYQRATVRVLTQFVSEGASPWGRPSHLLSPDWQFDITHLVADFMKLEEPHVATLQDSRILVGREVGMTTIQVLSPLSDSILAEKTVTVLDDKVSVTDLAIQFVAGLSVTLHPSTENSKAVTAVATAEELLRTPKQEAVVSTWLQFSDGSVTPLDIYDAKDFTLTATSLDEAVVSVPQPRSPRWPVVMAEGEGQGPLVRVDLTIAEACQKSKRKSVLAVGVGTVKVKFGQNDADSSPGGAYEEAEMKNHASGRRQKSQEGPWYGSSSAERDDGAPRRGSPTAKSLLDNKVGKNSRLDGARLAGEGQLQTIPIDFANFPAQVDLPRAGGGPGAGDLLQAPRGLSDLEIGMYALLGVFCLAILVFLINCATFALKYRHKQVPLEGQASVTHSHDWVWLGNEAELLEDVGDGSPRQDEHTTVIDESDRLLLNGGSQKHGHSQVPRPADSGDRQGRDQKLEPLHSPTSKRKKVKFTTFTTIPADDSCPTVNSILGGTDEDIQWVCQDVGVGAPKELSEHLEKFKDKA</sequence>
<dbReference type="InterPro" id="IPR055424">
    <property type="entry name" value="Ig_TMEM132_6th"/>
</dbReference>
<keyword evidence="5 7" id="KW-0472">Membrane</keyword>
<reference evidence="16" key="1">
    <citation type="submission" date="2025-08" db="UniProtKB">
        <authorList>
            <consortium name="RefSeq"/>
        </authorList>
    </citation>
    <scope>IDENTIFICATION</scope>
</reference>
<accession>A0A340X694</accession>
<evidence type="ECO:0000313" key="15">
    <source>
        <dbReference type="Proteomes" id="UP000265300"/>
    </source>
</evidence>
<feature type="domain" description="Transmembrane protein TMEM132 fifth" evidence="13">
    <location>
        <begin position="804"/>
        <end position="940"/>
    </location>
</feature>
<evidence type="ECO:0000256" key="6">
    <source>
        <dbReference type="SAM" id="MobiDB-lite"/>
    </source>
</evidence>
<dbReference type="GeneID" id="103083767"/>
<dbReference type="OrthoDB" id="10026202at2759"/>
<dbReference type="Pfam" id="PF16070">
    <property type="entry name" value="Ig_TMEM132_4th"/>
    <property type="match status" value="1"/>
</dbReference>
<evidence type="ECO:0000313" key="16">
    <source>
        <dbReference type="RefSeq" id="XP_007455517.1"/>
    </source>
</evidence>
<dbReference type="RefSeq" id="XP_007455517.1">
    <property type="nucleotide sequence ID" value="XM_007455455.1"/>
</dbReference>
<dbReference type="Pfam" id="PF15706">
    <property type="entry name" value="TMEM132_C"/>
    <property type="match status" value="1"/>
</dbReference>
<feature type="region of interest" description="Disordered" evidence="6">
    <location>
        <begin position="160"/>
        <end position="279"/>
    </location>
</feature>
<dbReference type="InterPro" id="IPR055423">
    <property type="entry name" value="Ig_TMEM132_5th"/>
</dbReference>
<dbReference type="Proteomes" id="UP000265300">
    <property type="component" value="Unplaced"/>
</dbReference>
<dbReference type="InterPro" id="IPR055422">
    <property type="entry name" value="Ig_TMEM132_2nd"/>
</dbReference>
<feature type="compositionally biased region" description="Basic and acidic residues" evidence="6">
    <location>
        <begin position="192"/>
        <end position="205"/>
    </location>
</feature>
<dbReference type="InterPro" id="IPR026307">
    <property type="entry name" value="TMEM132"/>
</dbReference>
<feature type="transmembrane region" description="Helical" evidence="7">
    <location>
        <begin position="1193"/>
        <end position="1218"/>
    </location>
</feature>
<dbReference type="InterPro" id="IPR031437">
    <property type="entry name" value="Ig_TMEM132_4th"/>
</dbReference>
<evidence type="ECO:0000256" key="5">
    <source>
        <dbReference type="ARBA" id="ARBA00023136"/>
    </source>
</evidence>
<dbReference type="Pfam" id="PF23487">
    <property type="entry name" value="Ig_TMEM132_6th"/>
    <property type="match status" value="1"/>
</dbReference>
<feature type="region of interest" description="Disordered" evidence="6">
    <location>
        <begin position="1"/>
        <end position="120"/>
    </location>
</feature>
<keyword evidence="4 7" id="KW-1133">Transmembrane helix</keyword>
<evidence type="ECO:0000256" key="3">
    <source>
        <dbReference type="ARBA" id="ARBA00022692"/>
    </source>
</evidence>
<feature type="domain" description="Transmembrane protein TMEM132 cohesin-like" evidence="11">
    <location>
        <begin position="558"/>
        <end position="702"/>
    </location>
</feature>
<comment type="subcellular location">
    <subcellularLocation>
        <location evidence="1">Membrane</location>
        <topology evidence="1">Single-pass type I membrane protein</topology>
    </subcellularLocation>
</comment>
<gene>
    <name evidence="16" type="primary">TMEM132C</name>
</gene>
<dbReference type="Pfam" id="PF23039">
    <property type="entry name" value="TMEM132_3rd"/>
    <property type="match status" value="1"/>
</dbReference>
<feature type="domain" description="Transmembrane protein TMEM132 sixth" evidence="14">
    <location>
        <begin position="941"/>
        <end position="1056"/>
    </location>
</feature>
<feature type="compositionally biased region" description="Basic and acidic residues" evidence="6">
    <location>
        <begin position="32"/>
        <end position="45"/>
    </location>
</feature>
<dbReference type="PANTHER" id="PTHR13388">
    <property type="entry name" value="DETONATOR, ISOFORM E"/>
    <property type="match status" value="1"/>
</dbReference>
<dbReference type="InterPro" id="IPR031436">
    <property type="entry name" value="TMEM132_C"/>
</dbReference>
<dbReference type="InterPro" id="IPR031435">
    <property type="entry name" value="TMEM132_N"/>
</dbReference>
<evidence type="ECO:0000256" key="1">
    <source>
        <dbReference type="ARBA" id="ARBA00004479"/>
    </source>
</evidence>
<keyword evidence="3 7" id="KW-0812">Transmembrane</keyword>
<evidence type="ECO:0000256" key="2">
    <source>
        <dbReference type="ARBA" id="ARBA00006166"/>
    </source>
</evidence>
<evidence type="ECO:0000259" key="13">
    <source>
        <dbReference type="Pfam" id="PF23486"/>
    </source>
</evidence>
<dbReference type="InterPro" id="IPR055421">
    <property type="entry name" value="TMEM132_3rd"/>
</dbReference>
<name>A0A340X694_LIPVE</name>
<evidence type="ECO:0000256" key="7">
    <source>
        <dbReference type="SAM" id="Phobius"/>
    </source>
</evidence>
<organism evidence="15 16">
    <name type="scientific">Lipotes vexillifer</name>
    <name type="common">Yangtze river dolphin</name>
    <dbReference type="NCBI Taxonomy" id="118797"/>
    <lineage>
        <taxon>Eukaryota</taxon>
        <taxon>Metazoa</taxon>
        <taxon>Chordata</taxon>
        <taxon>Craniata</taxon>
        <taxon>Vertebrata</taxon>
        <taxon>Euteleostomi</taxon>
        <taxon>Mammalia</taxon>
        <taxon>Eutheria</taxon>
        <taxon>Laurasiatheria</taxon>
        <taxon>Artiodactyla</taxon>
        <taxon>Whippomorpha</taxon>
        <taxon>Cetacea</taxon>
        <taxon>Odontoceti</taxon>
        <taxon>Lipotidae</taxon>
        <taxon>Lipotes</taxon>
    </lineage>
</organism>
<dbReference type="STRING" id="118797.A0A340X694"/>
<dbReference type="PANTHER" id="PTHR13388:SF4">
    <property type="entry name" value="TRANSMEMBRANE PROTEIN 132C"/>
    <property type="match status" value="1"/>
</dbReference>
<dbReference type="InParanoid" id="A0A340X694"/>
<feature type="region of interest" description="Disordered" evidence="6">
    <location>
        <begin position="1074"/>
        <end position="1135"/>
    </location>
</feature>
<dbReference type="FunCoup" id="A0A340X694">
    <property type="interactions" value="354"/>
</dbReference>
<feature type="compositionally biased region" description="Basic and acidic residues" evidence="6">
    <location>
        <begin position="1291"/>
        <end position="1304"/>
    </location>
</feature>
<dbReference type="Pfam" id="PF23481">
    <property type="entry name" value="Ig_TMEM132_2nd"/>
    <property type="match status" value="1"/>
</dbReference>
<evidence type="ECO:0000259" key="9">
    <source>
        <dbReference type="Pfam" id="PF15706"/>
    </source>
</evidence>
<proteinExistence type="inferred from homology"/>
<dbReference type="Pfam" id="PF15705">
    <property type="entry name" value="TMEM132_N"/>
    <property type="match status" value="1"/>
</dbReference>
<dbReference type="GO" id="GO:0016020">
    <property type="term" value="C:membrane"/>
    <property type="evidence" value="ECO:0007669"/>
    <property type="project" value="UniProtKB-SubCell"/>
</dbReference>
<evidence type="ECO:0000259" key="8">
    <source>
        <dbReference type="Pfam" id="PF15705"/>
    </source>
</evidence>
<feature type="region of interest" description="Disordered" evidence="6">
    <location>
        <begin position="1274"/>
        <end position="1313"/>
    </location>
</feature>
<feature type="domain" description="Transmembrane protein TMEM132 second Ig-like" evidence="12">
    <location>
        <begin position="405"/>
        <end position="543"/>
    </location>
</feature>
<protein>
    <submittedName>
        <fullName evidence="16">Transmembrane protein 132C</fullName>
    </submittedName>
</protein>
<feature type="domain" description="Transmembrane protein TMEM132 N-terminal" evidence="8">
    <location>
        <begin position="326"/>
        <end position="388"/>
    </location>
</feature>